<dbReference type="GO" id="GO:0009252">
    <property type="term" value="P:peptidoglycan biosynthetic process"/>
    <property type="evidence" value="ECO:0007669"/>
    <property type="project" value="UniProtKB-UniRule"/>
</dbReference>
<evidence type="ECO:0000313" key="12">
    <source>
        <dbReference type="Proteomes" id="UP000252182"/>
    </source>
</evidence>
<dbReference type="EC" id="6.3.2.9" evidence="7 8"/>
<comment type="catalytic activity">
    <reaction evidence="7 8">
        <text>UDP-N-acetyl-alpha-D-muramoyl-L-alanine + D-glutamate + ATP = UDP-N-acetyl-alpha-D-muramoyl-L-alanyl-D-glutamate + ADP + phosphate + H(+)</text>
        <dbReference type="Rhea" id="RHEA:16429"/>
        <dbReference type="ChEBI" id="CHEBI:15378"/>
        <dbReference type="ChEBI" id="CHEBI:29986"/>
        <dbReference type="ChEBI" id="CHEBI:30616"/>
        <dbReference type="ChEBI" id="CHEBI:43474"/>
        <dbReference type="ChEBI" id="CHEBI:83898"/>
        <dbReference type="ChEBI" id="CHEBI:83900"/>
        <dbReference type="ChEBI" id="CHEBI:456216"/>
        <dbReference type="EC" id="6.3.2.9"/>
    </reaction>
</comment>
<dbReference type="Proteomes" id="UP000252182">
    <property type="component" value="Chromosome"/>
</dbReference>
<keyword evidence="5 7" id="KW-0547">Nucleotide-binding</keyword>
<keyword evidence="12" id="KW-1185">Reference proteome</keyword>
<evidence type="ECO:0000256" key="4">
    <source>
        <dbReference type="ARBA" id="ARBA00022598"/>
    </source>
</evidence>
<dbReference type="Pfam" id="PF02875">
    <property type="entry name" value="Mur_ligase_C"/>
    <property type="match status" value="1"/>
</dbReference>
<dbReference type="NCBIfam" id="TIGR01087">
    <property type="entry name" value="murD"/>
    <property type="match status" value="1"/>
</dbReference>
<comment type="function">
    <text evidence="7 8">Cell wall formation. Catalyzes the addition of glutamate to the nucleotide precursor UDP-N-acetylmuramoyl-L-alanine (UMA).</text>
</comment>
<evidence type="ECO:0000256" key="8">
    <source>
        <dbReference type="RuleBase" id="RU003664"/>
    </source>
</evidence>
<keyword evidence="3 7" id="KW-0963">Cytoplasm</keyword>
<dbReference type="InterPro" id="IPR013221">
    <property type="entry name" value="Mur_ligase_cen"/>
</dbReference>
<dbReference type="GO" id="GO:0005524">
    <property type="term" value="F:ATP binding"/>
    <property type="evidence" value="ECO:0007669"/>
    <property type="project" value="UniProtKB-UniRule"/>
</dbReference>
<protein>
    <recommendedName>
        <fullName evidence="7 8">UDP-N-acetylmuramoylalanine--D-glutamate ligase</fullName>
        <ecNumber evidence="7 8">6.3.2.9</ecNumber>
    </recommendedName>
    <alternativeName>
        <fullName evidence="7">D-glutamic acid-adding enzyme</fullName>
    </alternativeName>
    <alternativeName>
        <fullName evidence="7">UDP-N-acetylmuramoyl-L-alanyl-D-glutamate synthetase</fullName>
    </alternativeName>
</protein>
<dbReference type="Pfam" id="PF08245">
    <property type="entry name" value="Mur_ligase_M"/>
    <property type="match status" value="1"/>
</dbReference>
<evidence type="ECO:0000313" key="11">
    <source>
        <dbReference type="EMBL" id="AXF84581.1"/>
    </source>
</evidence>
<dbReference type="SUPFAM" id="SSF53623">
    <property type="entry name" value="MurD-like peptide ligases, catalytic domain"/>
    <property type="match status" value="1"/>
</dbReference>
<dbReference type="PANTHER" id="PTHR43692:SF1">
    <property type="entry name" value="UDP-N-ACETYLMURAMOYLALANINE--D-GLUTAMATE LIGASE"/>
    <property type="match status" value="1"/>
</dbReference>
<keyword evidence="6 7" id="KW-0067">ATP-binding</keyword>
<keyword evidence="7 8" id="KW-0573">Peptidoglycan synthesis</keyword>
<keyword evidence="7 8" id="KW-0133">Cell shape</keyword>
<comment type="similarity">
    <text evidence="7">Belongs to the MurCDEF family.</text>
</comment>
<dbReference type="KEGG" id="hyf:DTO96_100290"/>
<comment type="subcellular location">
    <subcellularLocation>
        <location evidence="1 7 8">Cytoplasm</location>
    </subcellularLocation>
</comment>
<dbReference type="GO" id="GO:0051301">
    <property type="term" value="P:cell division"/>
    <property type="evidence" value="ECO:0007669"/>
    <property type="project" value="UniProtKB-KW"/>
</dbReference>
<dbReference type="GO" id="GO:0071555">
    <property type="term" value="P:cell wall organization"/>
    <property type="evidence" value="ECO:0007669"/>
    <property type="project" value="UniProtKB-KW"/>
</dbReference>
<dbReference type="SUPFAM" id="SSF51984">
    <property type="entry name" value="MurCD N-terminal domain"/>
    <property type="match status" value="1"/>
</dbReference>
<dbReference type="InterPro" id="IPR036615">
    <property type="entry name" value="Mur_ligase_C_dom_sf"/>
</dbReference>
<evidence type="ECO:0000259" key="9">
    <source>
        <dbReference type="Pfam" id="PF02875"/>
    </source>
</evidence>
<evidence type="ECO:0000259" key="10">
    <source>
        <dbReference type="Pfam" id="PF08245"/>
    </source>
</evidence>
<keyword evidence="7 8" id="KW-0132">Cell division</keyword>
<dbReference type="Gene3D" id="3.40.50.720">
    <property type="entry name" value="NAD(P)-binding Rossmann-like Domain"/>
    <property type="match status" value="1"/>
</dbReference>
<accession>A0A345D893</accession>
<dbReference type="SUPFAM" id="SSF53244">
    <property type="entry name" value="MurD-like peptide ligases, peptide-binding domain"/>
    <property type="match status" value="1"/>
</dbReference>
<evidence type="ECO:0000256" key="1">
    <source>
        <dbReference type="ARBA" id="ARBA00004496"/>
    </source>
</evidence>
<dbReference type="HAMAP" id="MF_00639">
    <property type="entry name" value="MurD"/>
    <property type="match status" value="1"/>
</dbReference>
<dbReference type="EMBL" id="CP031124">
    <property type="protein sequence ID" value="AXF84581.1"/>
    <property type="molecule type" value="Genomic_DNA"/>
</dbReference>
<dbReference type="Gene3D" id="3.40.1190.10">
    <property type="entry name" value="Mur-like, catalytic domain"/>
    <property type="match status" value="1"/>
</dbReference>
<dbReference type="InterPro" id="IPR005762">
    <property type="entry name" value="MurD"/>
</dbReference>
<evidence type="ECO:0000256" key="6">
    <source>
        <dbReference type="ARBA" id="ARBA00022840"/>
    </source>
</evidence>
<dbReference type="InterPro" id="IPR036565">
    <property type="entry name" value="Mur-like_cat_sf"/>
</dbReference>
<evidence type="ECO:0000256" key="7">
    <source>
        <dbReference type="HAMAP-Rule" id="MF_00639"/>
    </source>
</evidence>
<reference evidence="12" key="1">
    <citation type="submission" date="2018-07" db="EMBL/GenBank/DDBJ databases">
        <authorList>
            <person name="Kim H."/>
        </authorList>
    </citation>
    <scope>NUCLEOTIDE SEQUENCE [LARGE SCALE GENOMIC DNA]</scope>
    <source>
        <strain evidence="12">F02</strain>
    </source>
</reference>
<dbReference type="Gene3D" id="3.90.190.20">
    <property type="entry name" value="Mur ligase, C-terminal domain"/>
    <property type="match status" value="1"/>
</dbReference>
<sequence>MSLNEFEIESVSMTKMQLVVGLGESGLAMVRHAASCGAPVRVYDSRQAPAQLATVHARYPDVSVLCGEFKNEYLDGVHEIAVSPGLSPHAEPLSHILQEAAERGIPVIGELSVFTRALADLKGTQGYAPHVLAITGTNGKTTVTSLTRHLCEAAGVSAVAAGNISPSMMDALCDAQAANALPQVWVLELSSFQLQWAQDFNPDAATVLNISQDHLDWHADEAEYVQAKANVFGETSVRVLNRDDALTMAMAATGVPAVSFGIGMPNADGQYGLWLDGAMDWLAVSTAVEVDATRKKRGKVEQTAEIQLQRLMPADALRIRGRHNAMNALAALALCRAIDLPLAKLLHGLRSYEGEPHRVQWVAKINGVDFFDDSKGTNVGATLAALEGLGRPIVLIAGGDGKGQNFAPLFDAVKNNVKSLCLIGKDAVAMQAALVDTGAAIELYDTLETATVAAAKQAVEGDAVLLSPACASLDMFKNYAHRAQVFVDAVQGWAHENGQV</sequence>
<dbReference type="AlphaFoldDB" id="A0A345D893"/>
<dbReference type="UniPathway" id="UPA00219"/>
<feature type="binding site" evidence="7">
    <location>
        <begin position="136"/>
        <end position="142"/>
    </location>
    <ligand>
        <name>ATP</name>
        <dbReference type="ChEBI" id="CHEBI:30616"/>
    </ligand>
</feature>
<dbReference type="GO" id="GO:0008360">
    <property type="term" value="P:regulation of cell shape"/>
    <property type="evidence" value="ECO:0007669"/>
    <property type="project" value="UniProtKB-KW"/>
</dbReference>
<dbReference type="InterPro" id="IPR004101">
    <property type="entry name" value="Mur_ligase_C"/>
</dbReference>
<evidence type="ECO:0000256" key="5">
    <source>
        <dbReference type="ARBA" id="ARBA00022741"/>
    </source>
</evidence>
<keyword evidence="7 8" id="KW-0131">Cell cycle</keyword>
<name>A0A345D893_9BURK</name>
<evidence type="ECO:0000256" key="2">
    <source>
        <dbReference type="ARBA" id="ARBA00004752"/>
    </source>
</evidence>
<gene>
    <name evidence="7 11" type="primary">murD</name>
    <name evidence="11" type="ORF">DTO96_100290</name>
</gene>
<comment type="pathway">
    <text evidence="2 7 8">Cell wall biogenesis; peptidoglycan biosynthesis.</text>
</comment>
<keyword evidence="4 7" id="KW-0436">Ligase</keyword>
<dbReference type="GO" id="GO:0005737">
    <property type="term" value="C:cytoplasm"/>
    <property type="evidence" value="ECO:0007669"/>
    <property type="project" value="UniProtKB-SubCell"/>
</dbReference>
<dbReference type="PANTHER" id="PTHR43692">
    <property type="entry name" value="UDP-N-ACETYLMURAMOYLALANINE--D-GLUTAMATE LIGASE"/>
    <property type="match status" value="1"/>
</dbReference>
<feature type="domain" description="Mur ligase C-terminal" evidence="9">
    <location>
        <begin position="357"/>
        <end position="470"/>
    </location>
</feature>
<keyword evidence="7 8" id="KW-0961">Cell wall biogenesis/degradation</keyword>
<proteinExistence type="inferred from homology"/>
<organism evidence="11 12">
    <name type="scientific">Ephemeroptericola cinctiostellae</name>
    <dbReference type="NCBI Taxonomy" id="2268024"/>
    <lineage>
        <taxon>Bacteria</taxon>
        <taxon>Pseudomonadati</taxon>
        <taxon>Pseudomonadota</taxon>
        <taxon>Betaproteobacteria</taxon>
        <taxon>Burkholderiales</taxon>
        <taxon>Burkholderiaceae</taxon>
        <taxon>Ephemeroptericola</taxon>
    </lineage>
</organism>
<evidence type="ECO:0000256" key="3">
    <source>
        <dbReference type="ARBA" id="ARBA00022490"/>
    </source>
</evidence>
<dbReference type="Pfam" id="PF21799">
    <property type="entry name" value="MurD-like_N"/>
    <property type="match status" value="1"/>
</dbReference>
<dbReference type="GO" id="GO:0008764">
    <property type="term" value="F:UDP-N-acetylmuramoylalanine-D-glutamate ligase activity"/>
    <property type="evidence" value="ECO:0007669"/>
    <property type="project" value="UniProtKB-UniRule"/>
</dbReference>
<feature type="domain" description="Mur ligase central" evidence="10">
    <location>
        <begin position="134"/>
        <end position="334"/>
    </location>
</feature>